<evidence type="ECO:0000313" key="7">
    <source>
        <dbReference type="RefSeq" id="XP_022776483.1"/>
    </source>
</evidence>
<evidence type="ECO:0000256" key="4">
    <source>
        <dbReference type="ARBA" id="ARBA00022833"/>
    </source>
</evidence>
<dbReference type="GeneID" id="111318099"/>
<dbReference type="InterPro" id="IPR001965">
    <property type="entry name" value="Znf_PHD"/>
</dbReference>
<dbReference type="InterPro" id="IPR046349">
    <property type="entry name" value="C1-like_sf"/>
</dbReference>
<evidence type="ECO:0000259" key="5">
    <source>
        <dbReference type="PROSITE" id="PS50081"/>
    </source>
</evidence>
<keyword evidence="6" id="KW-1185">Reference proteome</keyword>
<reference evidence="7" key="1">
    <citation type="submission" date="2025-08" db="UniProtKB">
        <authorList>
            <consortium name="RefSeq"/>
        </authorList>
    </citation>
    <scope>IDENTIFICATION</scope>
    <source>
        <tissue evidence="7">Fruit stalk</tissue>
    </source>
</reference>
<keyword evidence="3" id="KW-0863">Zinc-finger</keyword>
<dbReference type="OrthoDB" id="938199at2759"/>
<evidence type="ECO:0000313" key="6">
    <source>
        <dbReference type="Proteomes" id="UP000515121"/>
    </source>
</evidence>
<dbReference type="InterPro" id="IPR002219">
    <property type="entry name" value="PKC_DAG/PE"/>
</dbReference>
<organism evidence="6 7">
    <name type="scientific">Durio zibethinus</name>
    <name type="common">Durian</name>
    <dbReference type="NCBI Taxonomy" id="66656"/>
    <lineage>
        <taxon>Eukaryota</taxon>
        <taxon>Viridiplantae</taxon>
        <taxon>Streptophyta</taxon>
        <taxon>Embryophyta</taxon>
        <taxon>Tracheophyta</taxon>
        <taxon>Spermatophyta</taxon>
        <taxon>Magnoliopsida</taxon>
        <taxon>eudicotyledons</taxon>
        <taxon>Gunneridae</taxon>
        <taxon>Pentapetalae</taxon>
        <taxon>rosids</taxon>
        <taxon>malvids</taxon>
        <taxon>Malvales</taxon>
        <taxon>Malvaceae</taxon>
        <taxon>Helicteroideae</taxon>
        <taxon>Durio</taxon>
    </lineage>
</organism>
<evidence type="ECO:0000256" key="2">
    <source>
        <dbReference type="ARBA" id="ARBA00022737"/>
    </source>
</evidence>
<dbReference type="KEGG" id="dzi:111318099"/>
<dbReference type="RefSeq" id="XP_022776483.1">
    <property type="nucleotide sequence ID" value="XM_022920748.1"/>
</dbReference>
<proteinExistence type="predicted"/>
<keyword evidence="1" id="KW-0479">Metal-binding</keyword>
<dbReference type="SMART" id="SM00109">
    <property type="entry name" value="C1"/>
    <property type="match status" value="5"/>
</dbReference>
<name>A0A6P6BHB5_DURZI</name>
<dbReference type="GO" id="GO:0008270">
    <property type="term" value="F:zinc ion binding"/>
    <property type="evidence" value="ECO:0007669"/>
    <property type="project" value="UniProtKB-KW"/>
</dbReference>
<dbReference type="InterPro" id="IPR053192">
    <property type="entry name" value="Vacuole_Formation_Reg"/>
</dbReference>
<accession>A0A6P6BHB5</accession>
<evidence type="ECO:0000256" key="3">
    <source>
        <dbReference type="ARBA" id="ARBA00022771"/>
    </source>
</evidence>
<dbReference type="Gene3D" id="3.30.60.20">
    <property type="match status" value="1"/>
</dbReference>
<gene>
    <name evidence="7" type="primary">LOC111318099</name>
</gene>
<feature type="domain" description="Phorbol-ester/DAG-type" evidence="5">
    <location>
        <begin position="17"/>
        <end position="65"/>
    </location>
</feature>
<keyword evidence="2" id="KW-0677">Repeat</keyword>
<dbReference type="PANTHER" id="PTHR32410">
    <property type="entry name" value="CYSTEINE/HISTIDINE-RICH C1 DOMAIN FAMILY PROTEIN"/>
    <property type="match status" value="1"/>
</dbReference>
<dbReference type="Pfam" id="PF03107">
    <property type="entry name" value="C1_2"/>
    <property type="match status" value="7"/>
</dbReference>
<dbReference type="InterPro" id="IPR004146">
    <property type="entry name" value="DC1"/>
</dbReference>
<dbReference type="SUPFAM" id="SSF57889">
    <property type="entry name" value="Cysteine-rich domain"/>
    <property type="match status" value="6"/>
</dbReference>
<evidence type="ECO:0000256" key="1">
    <source>
        <dbReference type="ARBA" id="ARBA00022723"/>
    </source>
</evidence>
<dbReference type="PANTHER" id="PTHR32410:SF216">
    <property type="entry name" value="PHORBOL-ESTER_DAG-TYPE DOMAIN-CONTAINING PROTEIN"/>
    <property type="match status" value="1"/>
</dbReference>
<dbReference type="SMART" id="SM00249">
    <property type="entry name" value="PHD"/>
    <property type="match status" value="5"/>
</dbReference>
<dbReference type="Proteomes" id="UP000515121">
    <property type="component" value="Unplaced"/>
</dbReference>
<dbReference type="PROSITE" id="PS50081">
    <property type="entry name" value="ZF_DAG_PE_2"/>
    <property type="match status" value="1"/>
</dbReference>
<keyword evidence="4" id="KW-0862">Zinc</keyword>
<sequence>MLDKDKGEVKSQYFGHKHPLVFNEVHSETALCSRCGEVMSGPSFSCAECGFYLHKQCAEAPSQINHPYHRDHALCLLPSPYASKGYEGRLICNFCGEEGIMFVYHCSCKIDLHIKCALFTYNFAEKKFGELKDIACKDPSISTENGNRELENAKCFWCWERLFDSVYCSFDGGFNLHKKCVELSFEISYPCHRKHPLILQFGGSIFSCMICQDTKLSGFLYCCLPCNVAIHVACLSPPSIVEDKGHQHQFTPFLRQMLFTCDACGIEGNCVPYMCSNCNLLVHKKCISLPGIIKFDRHEHPIFHTYFLRGQEFEDRECVICLDGVNTVHGSYYCSDCNFVVHVNCVLELKKWYHVIESDEKLDDDSTSLSDNDSFTVIERNEGGEATRIKHFSHAHSLLLSDKILEDDKYCDGCILSISDSFYYCSQCDFFLHKTCVEFPKKKRLWFRSYQKLFILVSDYIFRCYHCRYVCNGFAYKLEEWREFVCLRCVIPDVLTCQGHEHPLSFVMEHGGPCNACGDREDWKFYCKRCNFALDWKCVTLPHKVRHKCDEHLLTLTYHENNNYSKYHFCDICEKYRNPSHWFYYCEICDNSAHPECALGRYSFIKLGTVIRIEDHPHSLAFVKKMYYYPKCSVCGHPCQDLALECVESGCEYIVDGKCAGLDSLAEWGSGSALLKNDINIRKLREDRQSLP</sequence>
<protein>
    <submittedName>
        <fullName evidence="7">Uncharacterized protein LOC111318099</fullName>
    </submittedName>
</protein>
<dbReference type="AlphaFoldDB" id="A0A6P6BHB5"/>